<comment type="caution">
    <text evidence="2">The sequence shown here is derived from an EMBL/GenBank/DDBJ whole genome shotgun (WGS) entry which is preliminary data.</text>
</comment>
<reference evidence="2 3" key="1">
    <citation type="submission" date="2017-09" db="EMBL/GenBank/DDBJ databases">
        <title>Depth-based differentiation of microbial function through sediment-hosted aquifers and enrichment of novel symbionts in the deep terrestrial subsurface.</title>
        <authorList>
            <person name="Probst A.J."/>
            <person name="Ladd B."/>
            <person name="Jarett J.K."/>
            <person name="Geller-Mcgrath D.E."/>
            <person name="Sieber C.M."/>
            <person name="Emerson J.B."/>
            <person name="Anantharaman K."/>
            <person name="Thomas B.C."/>
            <person name="Malmstrom R."/>
            <person name="Stieglmeier M."/>
            <person name="Klingl A."/>
            <person name="Woyke T."/>
            <person name="Ryan C.M."/>
            <person name="Banfield J.F."/>
        </authorList>
    </citation>
    <scope>NUCLEOTIDE SEQUENCE [LARGE SCALE GENOMIC DNA]</scope>
    <source>
        <strain evidence="2">CG22_combo_CG10-13_8_21_14_all_34_12</strain>
    </source>
</reference>
<proteinExistence type="predicted"/>
<organism evidence="2 3">
    <name type="scientific">Candidatus Roizmanbacteria bacterium CG22_combo_CG10-13_8_21_14_all_34_12</name>
    <dbReference type="NCBI Taxonomy" id="1974860"/>
    <lineage>
        <taxon>Bacteria</taxon>
        <taxon>Candidatus Roizmaniibacteriota</taxon>
    </lineage>
</organism>
<feature type="transmembrane region" description="Helical" evidence="1">
    <location>
        <begin position="146"/>
        <end position="167"/>
    </location>
</feature>
<keyword evidence="1" id="KW-1133">Transmembrane helix</keyword>
<dbReference type="Proteomes" id="UP000229699">
    <property type="component" value="Unassembled WGS sequence"/>
</dbReference>
<dbReference type="EMBL" id="PCTC01000077">
    <property type="protein sequence ID" value="PIP63227.1"/>
    <property type="molecule type" value="Genomic_DNA"/>
</dbReference>
<keyword evidence="1" id="KW-0812">Transmembrane</keyword>
<feature type="transmembrane region" description="Helical" evidence="1">
    <location>
        <begin position="58"/>
        <end position="79"/>
    </location>
</feature>
<protein>
    <recommendedName>
        <fullName evidence="4">DUF998 domain-containing protein</fullName>
    </recommendedName>
</protein>
<name>A0A2H0BZX5_9BACT</name>
<evidence type="ECO:0008006" key="4">
    <source>
        <dbReference type="Google" id="ProtNLM"/>
    </source>
</evidence>
<feature type="transmembrane region" description="Helical" evidence="1">
    <location>
        <begin position="12"/>
        <end position="33"/>
    </location>
</feature>
<evidence type="ECO:0000313" key="2">
    <source>
        <dbReference type="EMBL" id="PIP63227.1"/>
    </source>
</evidence>
<feature type="transmembrane region" description="Helical" evidence="1">
    <location>
        <begin position="91"/>
        <end position="109"/>
    </location>
</feature>
<gene>
    <name evidence="2" type="ORF">COW97_03625</name>
</gene>
<evidence type="ECO:0000256" key="1">
    <source>
        <dbReference type="SAM" id="Phobius"/>
    </source>
</evidence>
<accession>A0A2H0BZX5</accession>
<feature type="transmembrane region" description="Helical" evidence="1">
    <location>
        <begin position="173"/>
        <end position="191"/>
    </location>
</feature>
<evidence type="ECO:0000313" key="3">
    <source>
        <dbReference type="Proteomes" id="UP000229699"/>
    </source>
</evidence>
<keyword evidence="1" id="KW-0472">Membrane</keyword>
<feature type="transmembrane region" description="Helical" evidence="1">
    <location>
        <begin position="115"/>
        <end position="134"/>
    </location>
</feature>
<sequence>MEESKSKNRLTIFKYNAILSILFFLSSTFYMGVRTTNYNFSDYTISGLAHFLDKDNLYIFNSLFFVKSFLDLSFAYYVFKFYNLRLKTLPAMVLLVAILSFGLLGFFSVNQFPLIHLIIFIITFFSWISSQYTLAKLTNDENFVHFSKLLILAETIFGNIFLFFNYFNAISETIYCLMIFLWLTIFIGRYLK</sequence>
<dbReference type="AlphaFoldDB" id="A0A2H0BZX5"/>